<evidence type="ECO:0000313" key="3">
    <source>
        <dbReference type="EMBL" id="RQW13373.1"/>
    </source>
</evidence>
<dbReference type="OrthoDB" id="9803333at2"/>
<comment type="caution">
    <text evidence="3">The sequence shown here is derived from an EMBL/GenBank/DDBJ whole genome shotgun (WGS) entry which is preliminary data.</text>
</comment>
<name>A0A3N9PAS8_9BACL</name>
<keyword evidence="2 3" id="KW-0560">Oxidoreductase</keyword>
<dbReference type="PANTHER" id="PTHR24321:SF8">
    <property type="entry name" value="ESTRADIOL 17-BETA-DEHYDROGENASE 8-RELATED"/>
    <property type="match status" value="1"/>
</dbReference>
<dbReference type="Proteomes" id="UP000282529">
    <property type="component" value="Unassembled WGS sequence"/>
</dbReference>
<dbReference type="InterPro" id="IPR036291">
    <property type="entry name" value="NAD(P)-bd_dom_sf"/>
</dbReference>
<dbReference type="EMBL" id="RQPI01000001">
    <property type="protein sequence ID" value="RQW13373.1"/>
    <property type="molecule type" value="Genomic_DNA"/>
</dbReference>
<sequence>MNYKNKTVMVTGAGRGIGRAVAMAYASEGAQVVIAELKREIGEKTAEDIRREGGKALYLSCDVSREAYVAAVVRQTVQAFGSVDILINNAGIASAHTAKFYELSVEDWDKVMNTNARGCFLMAREAAKVMRNNPDGGAIVNISSTRALMSEPDTEAYAASKGAISSLTHAMAVTLGKDGITVNCILPGWIETGDYSELREIDHNQHPAGRVGVPGDIAKACLYLTSPDNRFVTGAQLVIDGGMTRKMIYEP</sequence>
<dbReference type="PRINTS" id="PR00081">
    <property type="entry name" value="GDHRDH"/>
</dbReference>
<accession>A0A3N9PAS8</accession>
<proteinExistence type="inferred from homology"/>
<dbReference type="AlphaFoldDB" id="A0A3N9PAS8"/>
<gene>
    <name evidence="3" type="ORF">EH198_02795</name>
</gene>
<evidence type="ECO:0000313" key="4">
    <source>
        <dbReference type="Proteomes" id="UP000282529"/>
    </source>
</evidence>
<dbReference type="SUPFAM" id="SSF51735">
    <property type="entry name" value="NAD(P)-binding Rossmann-fold domains"/>
    <property type="match status" value="1"/>
</dbReference>
<dbReference type="GO" id="GO:0047936">
    <property type="term" value="F:glucose 1-dehydrogenase [NAD(P)+] activity"/>
    <property type="evidence" value="ECO:0007669"/>
    <property type="project" value="UniProtKB-EC"/>
</dbReference>
<reference evidence="3 4" key="1">
    <citation type="submission" date="2018-11" db="EMBL/GenBank/DDBJ databases">
        <title>Genome sequence of strain 7197.</title>
        <authorList>
            <person name="Gao J."/>
            <person name="Sun J."/>
        </authorList>
    </citation>
    <scope>NUCLEOTIDE SEQUENCE [LARGE SCALE GENOMIC DNA]</scope>
    <source>
        <strain evidence="3 4">7197</strain>
    </source>
</reference>
<dbReference type="PANTHER" id="PTHR24321">
    <property type="entry name" value="DEHYDROGENASES, SHORT CHAIN"/>
    <property type="match status" value="1"/>
</dbReference>
<dbReference type="EC" id="1.1.1.47" evidence="3"/>
<dbReference type="InterPro" id="IPR002347">
    <property type="entry name" value="SDR_fam"/>
</dbReference>
<dbReference type="RefSeq" id="WP_124694015.1">
    <property type="nucleotide sequence ID" value="NZ_JBHUFE010000016.1"/>
</dbReference>
<dbReference type="GO" id="GO:0008206">
    <property type="term" value="P:bile acid metabolic process"/>
    <property type="evidence" value="ECO:0007669"/>
    <property type="project" value="UniProtKB-ARBA"/>
</dbReference>
<evidence type="ECO:0000256" key="1">
    <source>
        <dbReference type="ARBA" id="ARBA00006484"/>
    </source>
</evidence>
<dbReference type="PROSITE" id="PS00061">
    <property type="entry name" value="ADH_SHORT"/>
    <property type="match status" value="1"/>
</dbReference>
<dbReference type="InterPro" id="IPR020904">
    <property type="entry name" value="Sc_DH/Rdtase_CS"/>
</dbReference>
<dbReference type="Gene3D" id="3.40.50.720">
    <property type="entry name" value="NAD(P)-binding Rossmann-like Domain"/>
    <property type="match status" value="1"/>
</dbReference>
<organism evidence="3 4">
    <name type="scientific">Paenibacillus rhizophilus</name>
    <dbReference type="NCBI Taxonomy" id="1850366"/>
    <lineage>
        <taxon>Bacteria</taxon>
        <taxon>Bacillati</taxon>
        <taxon>Bacillota</taxon>
        <taxon>Bacilli</taxon>
        <taxon>Bacillales</taxon>
        <taxon>Paenibacillaceae</taxon>
        <taxon>Paenibacillus</taxon>
    </lineage>
</organism>
<dbReference type="NCBIfam" id="NF005559">
    <property type="entry name" value="PRK07231.1"/>
    <property type="match status" value="1"/>
</dbReference>
<keyword evidence="4" id="KW-1185">Reference proteome</keyword>
<dbReference type="PRINTS" id="PR00080">
    <property type="entry name" value="SDRFAMILY"/>
</dbReference>
<protein>
    <submittedName>
        <fullName evidence="3">Glucose 1-dehydrogenase</fullName>
        <ecNumber evidence="3">1.1.1.47</ecNumber>
    </submittedName>
</protein>
<evidence type="ECO:0000256" key="2">
    <source>
        <dbReference type="ARBA" id="ARBA00023002"/>
    </source>
</evidence>
<dbReference type="Pfam" id="PF13561">
    <property type="entry name" value="adh_short_C2"/>
    <property type="match status" value="1"/>
</dbReference>
<comment type="similarity">
    <text evidence="1">Belongs to the short-chain dehydrogenases/reductases (SDR) family.</text>
</comment>
<dbReference type="FunFam" id="3.40.50.720:FF:000084">
    <property type="entry name" value="Short-chain dehydrogenase reductase"/>
    <property type="match status" value="1"/>
</dbReference>